<dbReference type="InterPro" id="IPR005478">
    <property type="entry name" value="Transketolase_bac-like"/>
</dbReference>
<comment type="subunit">
    <text evidence="2 11">Homodimer.</text>
</comment>
<dbReference type="EC" id="2.2.1.1" evidence="3 10"/>
<dbReference type="InterPro" id="IPR033247">
    <property type="entry name" value="Transketolase_fam"/>
</dbReference>
<comment type="catalytic activity">
    <reaction evidence="9 11">
        <text>D-sedoheptulose 7-phosphate + D-glyceraldehyde 3-phosphate = aldehydo-D-ribose 5-phosphate + D-xylulose 5-phosphate</text>
        <dbReference type="Rhea" id="RHEA:10508"/>
        <dbReference type="ChEBI" id="CHEBI:57483"/>
        <dbReference type="ChEBI" id="CHEBI:57737"/>
        <dbReference type="ChEBI" id="CHEBI:58273"/>
        <dbReference type="ChEBI" id="CHEBI:59776"/>
        <dbReference type="EC" id="2.2.1.1"/>
    </reaction>
</comment>
<dbReference type="Pfam" id="PF22613">
    <property type="entry name" value="Transketolase_C_1"/>
    <property type="match status" value="1"/>
</dbReference>
<dbReference type="NCBIfam" id="TIGR00232">
    <property type="entry name" value="tktlase_bact"/>
    <property type="match status" value="1"/>
</dbReference>
<dbReference type="InterPro" id="IPR020826">
    <property type="entry name" value="Transketolase_BS"/>
</dbReference>
<dbReference type="InterPro" id="IPR005475">
    <property type="entry name" value="Transketolase-like_Pyr-bd"/>
</dbReference>
<comment type="cofactor">
    <cofactor evidence="11">
        <name>thiamine diphosphate</name>
        <dbReference type="ChEBI" id="CHEBI:58937"/>
    </cofactor>
    <text evidence="11">Binds 1 thiamine pyrophosphate per subunit.</text>
</comment>
<comment type="similarity">
    <text evidence="1 11">Belongs to the transketolase family.</text>
</comment>
<dbReference type="Pfam" id="PF00456">
    <property type="entry name" value="Transketolase_N"/>
    <property type="match status" value="1"/>
</dbReference>
<dbReference type="InterPro" id="IPR009014">
    <property type="entry name" value="Transketo_C/PFOR_II"/>
</dbReference>
<dbReference type="InterPro" id="IPR055152">
    <property type="entry name" value="Transketolase-like_C_2"/>
</dbReference>
<keyword evidence="4 11" id="KW-0808">Transferase</keyword>
<dbReference type="CDD" id="cd07033">
    <property type="entry name" value="TPP_PYR_DXS_TK_like"/>
    <property type="match status" value="1"/>
</dbReference>
<dbReference type="InterPro" id="IPR029061">
    <property type="entry name" value="THDP-binding"/>
</dbReference>
<dbReference type="RefSeq" id="WP_064790141.1">
    <property type="nucleotide sequence ID" value="NZ_CP031555.1"/>
</dbReference>
<evidence type="ECO:0000313" key="14">
    <source>
        <dbReference type="Proteomes" id="UP000256971"/>
    </source>
</evidence>
<evidence type="ECO:0000256" key="6">
    <source>
        <dbReference type="ARBA" id="ARBA00022837"/>
    </source>
</evidence>
<dbReference type="PANTHER" id="PTHR43522:SF2">
    <property type="entry name" value="TRANSKETOLASE 1-RELATED"/>
    <property type="match status" value="1"/>
</dbReference>
<dbReference type="InterPro" id="IPR005474">
    <property type="entry name" value="Transketolase_N"/>
</dbReference>
<protein>
    <recommendedName>
        <fullName evidence="3 10">Transketolase</fullName>
        <ecNumber evidence="3 10">2.2.1.1</ecNumber>
    </recommendedName>
</protein>
<evidence type="ECO:0000256" key="11">
    <source>
        <dbReference type="RuleBase" id="RU004996"/>
    </source>
</evidence>
<keyword evidence="6 11" id="KW-0106">Calcium</keyword>
<dbReference type="CDD" id="cd02012">
    <property type="entry name" value="TPP_TK"/>
    <property type="match status" value="1"/>
</dbReference>
<dbReference type="Gene3D" id="3.40.50.970">
    <property type="match status" value="2"/>
</dbReference>
<keyword evidence="7 11" id="KW-0460">Magnesium</keyword>
<dbReference type="Gene3D" id="3.40.50.920">
    <property type="match status" value="1"/>
</dbReference>
<keyword evidence="8 11" id="KW-0786">Thiamine pyrophosphate</keyword>
<evidence type="ECO:0000256" key="7">
    <source>
        <dbReference type="ARBA" id="ARBA00022842"/>
    </source>
</evidence>
<comment type="cofactor">
    <cofactor evidence="11">
        <name>Mg(2+)</name>
        <dbReference type="ChEBI" id="CHEBI:18420"/>
    </cofactor>
    <cofactor evidence="11">
        <name>Ca(2+)</name>
        <dbReference type="ChEBI" id="CHEBI:29108"/>
    </cofactor>
    <cofactor evidence="11">
        <name>Mn(2+)</name>
        <dbReference type="ChEBI" id="CHEBI:29035"/>
    </cofactor>
    <cofactor evidence="11">
        <name>Co(2+)</name>
        <dbReference type="ChEBI" id="CHEBI:48828"/>
    </cofactor>
    <text evidence="11">Binds 1 Mg(2+) ion per subunit. Can also utilize other divalent metal cations, such as Ca(2+), Mn(2+) and Co(2+).</text>
</comment>
<dbReference type="PANTHER" id="PTHR43522">
    <property type="entry name" value="TRANSKETOLASE"/>
    <property type="match status" value="1"/>
</dbReference>
<evidence type="ECO:0000256" key="10">
    <source>
        <dbReference type="NCBIfam" id="TIGR00232"/>
    </source>
</evidence>
<organism evidence="13 14">
    <name type="scientific">Thalassospira indica</name>
    <dbReference type="NCBI Taxonomy" id="1891279"/>
    <lineage>
        <taxon>Bacteria</taxon>
        <taxon>Pseudomonadati</taxon>
        <taxon>Pseudomonadota</taxon>
        <taxon>Alphaproteobacteria</taxon>
        <taxon>Rhodospirillales</taxon>
        <taxon>Thalassospiraceae</taxon>
        <taxon>Thalassospira</taxon>
    </lineage>
</organism>
<dbReference type="Proteomes" id="UP000256971">
    <property type="component" value="Chromosome"/>
</dbReference>
<evidence type="ECO:0000256" key="1">
    <source>
        <dbReference type="ARBA" id="ARBA00007131"/>
    </source>
</evidence>
<evidence type="ECO:0000259" key="12">
    <source>
        <dbReference type="SMART" id="SM00861"/>
    </source>
</evidence>
<accession>A0ABM6XXT4</accession>
<dbReference type="Pfam" id="PF02779">
    <property type="entry name" value="Transket_pyr"/>
    <property type="match status" value="1"/>
</dbReference>
<evidence type="ECO:0000256" key="4">
    <source>
        <dbReference type="ARBA" id="ARBA00022679"/>
    </source>
</evidence>
<name>A0ABM6XXT4_9PROT</name>
<feature type="domain" description="Transketolase-like pyrimidine-binding" evidence="12">
    <location>
        <begin position="352"/>
        <end position="524"/>
    </location>
</feature>
<reference evidence="13 14" key="1">
    <citation type="submission" date="2018-08" db="EMBL/GenBank/DDBJ databases">
        <title>Complete genome sequence of type strain Thalassospira indica MCCC 1A01103T, isolated from isolated from deep seawater of the Indian Ocean.</title>
        <authorList>
            <person name="Liu Y."/>
        </authorList>
    </citation>
    <scope>NUCLEOTIDE SEQUENCE [LARGE SCALE GENOMIC DNA]</scope>
    <source>
        <strain evidence="13 14">PB8BT</strain>
    </source>
</reference>
<keyword evidence="14" id="KW-1185">Reference proteome</keyword>
<dbReference type="GO" id="GO:0004802">
    <property type="term" value="F:transketolase activity"/>
    <property type="evidence" value="ECO:0007669"/>
    <property type="project" value="UniProtKB-EC"/>
</dbReference>
<dbReference type="SUPFAM" id="SSF52518">
    <property type="entry name" value="Thiamin diphosphate-binding fold (THDP-binding)"/>
    <property type="match status" value="2"/>
</dbReference>
<dbReference type="SMART" id="SM00861">
    <property type="entry name" value="Transket_pyr"/>
    <property type="match status" value="1"/>
</dbReference>
<evidence type="ECO:0000256" key="5">
    <source>
        <dbReference type="ARBA" id="ARBA00022723"/>
    </source>
</evidence>
<gene>
    <name evidence="13" type="primary">tkt</name>
    <name evidence="13" type="ORF">DY252_10020</name>
</gene>
<dbReference type="SUPFAM" id="SSF52922">
    <property type="entry name" value="TK C-terminal domain-like"/>
    <property type="match status" value="1"/>
</dbReference>
<keyword evidence="5 11" id="KW-0479">Metal-binding</keyword>
<comment type="function">
    <text evidence="11">Catalyzes the transfer of a two-carbon ketol group from a ketose donor to an aldose acceptor, via a covalent intermediate with the cofactor thiamine pyrophosphate.</text>
</comment>
<dbReference type="EMBL" id="CP031555">
    <property type="protein sequence ID" value="AXO14517.1"/>
    <property type="molecule type" value="Genomic_DNA"/>
</dbReference>
<dbReference type="InterPro" id="IPR049557">
    <property type="entry name" value="Transketolase_CS"/>
</dbReference>
<dbReference type="PROSITE" id="PS00802">
    <property type="entry name" value="TRANSKETOLASE_2"/>
    <property type="match status" value="1"/>
</dbReference>
<sequence>MTTQVEHNRMANAIRFLSADAVEKAKSGHPGMPMGMADVATVLYTKFLKFDPKHPNWPDRDRFILSAGHGSMLLYSLLHLTGYEDFDLDQIKNFRQMGYRTAGHPEYGHGEGIETTTGPLGQGIATSVGFALGERIMNARFGDSVVDHYTYVIAGDGCLMEGISQEAISMAGHMKLSKLIVLFDDNGISIDGPTSLSTSEDHKKRFEAAGWDVQQIDGHDPAAIEAAIAKAKTTNTPSMIACKTEIGFGAPTKGGTSATHGSPLGAEELAGARKKLGWDSEPFEIPADVRDAWLSAGARGAEDFNAWGSRFEGLEAALKDEFERRIEGKLPENWIEAFNDYKKQITEDKPKVATRKASENVLEVLTKAIPEMIGGSADLTGSNNTKTSVQAPITADGGYEGGYIYYGIREHGMAAAMNGLALHGGVLPYGGTFLVFTDYCRPAIRLSALMNQRVVYVMTHDSIGLGEDGPTHQPVEHVASLRAMPNVTVIRPADAVETAEAWAMSITNETGPTILALTRQNLPVLRTEYREDNLVARGGYVISDCDGDRQVTLIATGSEVEIAMDAQAKLKADGIKAAVVSLPSWELFDAQSPEYRKDVLGSAPRVAIEALSVFGWEKYVGDNGKVIGMHGFGASAPAPVLYEHFGITADALVKAAKELV</sequence>
<dbReference type="PROSITE" id="PS00801">
    <property type="entry name" value="TRANSKETOLASE_1"/>
    <property type="match status" value="1"/>
</dbReference>
<evidence type="ECO:0000313" key="13">
    <source>
        <dbReference type="EMBL" id="AXO14517.1"/>
    </source>
</evidence>
<evidence type="ECO:0000256" key="9">
    <source>
        <dbReference type="ARBA" id="ARBA00049473"/>
    </source>
</evidence>
<evidence type="ECO:0000256" key="2">
    <source>
        <dbReference type="ARBA" id="ARBA00011738"/>
    </source>
</evidence>
<evidence type="ECO:0000256" key="3">
    <source>
        <dbReference type="ARBA" id="ARBA00013152"/>
    </source>
</evidence>
<proteinExistence type="inferred from homology"/>
<evidence type="ECO:0000256" key="8">
    <source>
        <dbReference type="ARBA" id="ARBA00023052"/>
    </source>
</evidence>